<name>A0A8H7CH33_9AGAR</name>
<proteinExistence type="predicted"/>
<organism evidence="1 2">
    <name type="scientific">Mycena sanguinolenta</name>
    <dbReference type="NCBI Taxonomy" id="230812"/>
    <lineage>
        <taxon>Eukaryota</taxon>
        <taxon>Fungi</taxon>
        <taxon>Dikarya</taxon>
        <taxon>Basidiomycota</taxon>
        <taxon>Agaricomycotina</taxon>
        <taxon>Agaricomycetes</taxon>
        <taxon>Agaricomycetidae</taxon>
        <taxon>Agaricales</taxon>
        <taxon>Marasmiineae</taxon>
        <taxon>Mycenaceae</taxon>
        <taxon>Mycena</taxon>
    </lineage>
</organism>
<accession>A0A8H7CH33</accession>
<dbReference type="EMBL" id="JACAZH010000042">
    <property type="protein sequence ID" value="KAF7335188.1"/>
    <property type="molecule type" value="Genomic_DNA"/>
</dbReference>
<evidence type="ECO:0000313" key="1">
    <source>
        <dbReference type="EMBL" id="KAF7335188.1"/>
    </source>
</evidence>
<protein>
    <submittedName>
        <fullName evidence="1">Uncharacterized protein</fullName>
    </submittedName>
</protein>
<dbReference type="AlphaFoldDB" id="A0A8H7CH33"/>
<keyword evidence="2" id="KW-1185">Reference proteome</keyword>
<sequence>MTPNSPCCIDINSKSIILGAIFLIPYNRYILWTLGSASLMLYAVDRQRPSTKLGLLEASIDSVGESLESAKANRTTGRAYVALMNVTSQFCKLKLSVSNIKSSLLETHDVSSGEELKKYVWDTKEIWQSIRRCEKEAKEIRASILRLIEAECQRELWENIQTSCEIIDSLTRRASVVNGRVQSARTSSYEFTV</sequence>
<evidence type="ECO:0000313" key="2">
    <source>
        <dbReference type="Proteomes" id="UP000623467"/>
    </source>
</evidence>
<gene>
    <name evidence="1" type="ORF">MSAN_02352100</name>
</gene>
<dbReference type="Proteomes" id="UP000623467">
    <property type="component" value="Unassembled WGS sequence"/>
</dbReference>
<reference evidence="1" key="1">
    <citation type="submission" date="2020-05" db="EMBL/GenBank/DDBJ databases">
        <title>Mycena genomes resolve the evolution of fungal bioluminescence.</title>
        <authorList>
            <person name="Tsai I.J."/>
        </authorList>
    </citation>
    <scope>NUCLEOTIDE SEQUENCE</scope>
    <source>
        <strain evidence="1">160909Yilan</strain>
    </source>
</reference>
<comment type="caution">
    <text evidence="1">The sequence shown here is derived from an EMBL/GenBank/DDBJ whole genome shotgun (WGS) entry which is preliminary data.</text>
</comment>